<dbReference type="Proteomes" id="UP000036681">
    <property type="component" value="Unplaced"/>
</dbReference>
<evidence type="ECO:0000256" key="1">
    <source>
        <dbReference type="SAM" id="MobiDB-lite"/>
    </source>
</evidence>
<feature type="region of interest" description="Disordered" evidence="1">
    <location>
        <begin position="1"/>
        <end position="25"/>
    </location>
</feature>
<organism evidence="2 3">
    <name type="scientific">Ascaris lumbricoides</name>
    <name type="common">Giant roundworm</name>
    <dbReference type="NCBI Taxonomy" id="6252"/>
    <lineage>
        <taxon>Eukaryota</taxon>
        <taxon>Metazoa</taxon>
        <taxon>Ecdysozoa</taxon>
        <taxon>Nematoda</taxon>
        <taxon>Chromadorea</taxon>
        <taxon>Rhabditida</taxon>
        <taxon>Spirurina</taxon>
        <taxon>Ascaridomorpha</taxon>
        <taxon>Ascaridoidea</taxon>
        <taxon>Ascarididae</taxon>
        <taxon>Ascaris</taxon>
    </lineage>
</organism>
<keyword evidence="2" id="KW-1185">Reference proteome</keyword>
<reference evidence="3" key="1">
    <citation type="submission" date="2017-02" db="UniProtKB">
        <authorList>
            <consortium name="WormBaseParasite"/>
        </authorList>
    </citation>
    <scope>IDENTIFICATION</scope>
</reference>
<evidence type="ECO:0000313" key="3">
    <source>
        <dbReference type="WBParaSite" id="ALUE_0001681901-mRNA-1"/>
    </source>
</evidence>
<accession>A0A0M3IF62</accession>
<name>A0A0M3IF62_ASCLU</name>
<dbReference type="WBParaSite" id="ALUE_0001681901-mRNA-1">
    <property type="protein sequence ID" value="ALUE_0001681901-mRNA-1"/>
    <property type="gene ID" value="ALUE_0001681901"/>
</dbReference>
<sequence length="106" mass="12225">MGRLPKKNLGNKEEGREEQEVRISSNYCLDKQNGEHFARRHENGVDQSGDANKNEWIDNSAGYMRLRAQLIIGQRMEPIRDSGDRFFRLASACRRQHISVLEVHGT</sequence>
<dbReference type="AlphaFoldDB" id="A0A0M3IF62"/>
<proteinExistence type="predicted"/>
<feature type="compositionally biased region" description="Basic and acidic residues" evidence="1">
    <location>
        <begin position="10"/>
        <end position="21"/>
    </location>
</feature>
<evidence type="ECO:0000313" key="2">
    <source>
        <dbReference type="Proteomes" id="UP000036681"/>
    </source>
</evidence>
<protein>
    <submittedName>
        <fullName evidence="3">Uncharacterized protein</fullName>
    </submittedName>
</protein>